<evidence type="ECO:0000313" key="3">
    <source>
        <dbReference type="Proteomes" id="UP000186594"/>
    </source>
</evidence>
<reference evidence="2 3" key="1">
    <citation type="submission" date="2016-04" db="EMBL/GenBank/DDBJ databases">
        <title>Evolutionary innovation and constraint leading to complex multicellularity in the Ascomycota.</title>
        <authorList>
            <person name="Cisse O."/>
            <person name="Nguyen A."/>
            <person name="Hewitt D.A."/>
            <person name="Jedd G."/>
            <person name="Stajich J.E."/>
        </authorList>
    </citation>
    <scope>NUCLEOTIDE SEQUENCE [LARGE SCALE GENOMIC DNA]</scope>
    <source>
        <strain evidence="2 3">DAH-3</strain>
    </source>
</reference>
<keyword evidence="1" id="KW-0472">Membrane</keyword>
<organism evidence="2 3">
    <name type="scientific">Neolecta irregularis (strain DAH-3)</name>
    <dbReference type="NCBI Taxonomy" id="1198029"/>
    <lineage>
        <taxon>Eukaryota</taxon>
        <taxon>Fungi</taxon>
        <taxon>Dikarya</taxon>
        <taxon>Ascomycota</taxon>
        <taxon>Taphrinomycotina</taxon>
        <taxon>Neolectales</taxon>
        <taxon>Neolectaceae</taxon>
        <taxon>Neolecta</taxon>
    </lineage>
</organism>
<dbReference type="EMBL" id="LXFE01001036">
    <property type="protein sequence ID" value="OLL23995.1"/>
    <property type="molecule type" value="Genomic_DNA"/>
</dbReference>
<evidence type="ECO:0000256" key="1">
    <source>
        <dbReference type="SAM" id="Phobius"/>
    </source>
</evidence>
<accession>A0A1U7LMW4</accession>
<dbReference type="Proteomes" id="UP000186594">
    <property type="component" value="Unassembled WGS sequence"/>
</dbReference>
<evidence type="ECO:0000313" key="2">
    <source>
        <dbReference type="EMBL" id="OLL23995.1"/>
    </source>
</evidence>
<proteinExistence type="predicted"/>
<keyword evidence="1" id="KW-0812">Transmembrane</keyword>
<keyword evidence="1" id="KW-1133">Transmembrane helix</keyword>
<dbReference type="AlphaFoldDB" id="A0A1U7LMW4"/>
<sequence>MDDISVLPHLVRKGTLGSSAPSSSSLPQYIPSADPSLPVPPPVYQPVSPVSHVFTETCTISSTITSSTLHITPETCTIAALILTFTSLGIGLGLALGGAYWSICLAALPVAWTANFLMKKGLAARQKRMETNRKRGVEIIA</sequence>
<gene>
    <name evidence="2" type="ORF">NEOLI_001176</name>
</gene>
<feature type="transmembrane region" description="Helical" evidence="1">
    <location>
        <begin position="100"/>
        <end position="118"/>
    </location>
</feature>
<protein>
    <submittedName>
        <fullName evidence="2">Uncharacterized protein</fullName>
    </submittedName>
</protein>
<comment type="caution">
    <text evidence="2">The sequence shown here is derived from an EMBL/GenBank/DDBJ whole genome shotgun (WGS) entry which is preliminary data.</text>
</comment>
<keyword evidence="3" id="KW-1185">Reference proteome</keyword>
<name>A0A1U7LMW4_NEOID</name>